<dbReference type="RefSeq" id="WP_105185506.1">
    <property type="nucleotide sequence ID" value="NZ_BAAAGO010000007.1"/>
</dbReference>
<dbReference type="InterPro" id="IPR002562">
    <property type="entry name" value="3'-5'_exonuclease_dom"/>
</dbReference>
<sequence>MTDPVEAELPVLEAPADGVPAVVDTPEALAAAAAALAGGTGPVAIDTERAHGFRYSPRAYLIQLRRAGAGTVLLDPIPFATNDAPADLSALAQVLSDAEWILHAATQDLPCLVEVGMVPGRLFDTELAARLTGMPRVALGTLIEEAFGLRLRKEHSAADWSRRPLPDDWLNYAALDVELLIDLRDWLADKLDDQGKTEWAAQEFAHLIAQAQVVPPPRPDPWRRTSGLHAVHSARALAVVRELWTTRDQLASSMDRAPGKILPDRAISGLAARLNSPEVKRLGPQDLSAISEFSWRAPSRYRARWLAALDRAAALTRDQLPPKQLSSDGPPPPRTWETRNPEAAQRWNAVRPAVIGRAEQLELPVENLVSPDALRRVLWKPPMPLTAESLDAALEAELVRPWQRELLIPLMLTQLC</sequence>
<dbReference type="PANTHER" id="PTHR47649:SF1">
    <property type="entry name" value="RIBONUCLEASE D"/>
    <property type="match status" value="1"/>
</dbReference>
<dbReference type="OrthoDB" id="144122at2"/>
<dbReference type="InterPro" id="IPR010997">
    <property type="entry name" value="HRDC-like_sf"/>
</dbReference>
<dbReference type="CDD" id="cd06142">
    <property type="entry name" value="RNaseD_exo"/>
    <property type="match status" value="1"/>
</dbReference>
<dbReference type="Gene3D" id="3.30.420.10">
    <property type="entry name" value="Ribonuclease H-like superfamily/Ribonuclease H"/>
    <property type="match status" value="1"/>
</dbReference>
<proteinExistence type="predicted"/>
<evidence type="ECO:0000256" key="1">
    <source>
        <dbReference type="SAM" id="MobiDB-lite"/>
    </source>
</evidence>
<dbReference type="InterPro" id="IPR044876">
    <property type="entry name" value="HRDC_dom_sf"/>
</dbReference>
<evidence type="ECO:0000259" key="2">
    <source>
        <dbReference type="SMART" id="SM00474"/>
    </source>
</evidence>
<protein>
    <submittedName>
        <fullName evidence="3">Ribonuclease D</fullName>
    </submittedName>
</protein>
<dbReference type="KEGG" id="mgg:MPLG2_1528"/>
<feature type="region of interest" description="Disordered" evidence="1">
    <location>
        <begin position="317"/>
        <end position="340"/>
    </location>
</feature>
<dbReference type="InterPro" id="IPR012337">
    <property type="entry name" value="RNaseH-like_sf"/>
</dbReference>
<dbReference type="Pfam" id="PF18305">
    <property type="entry name" value="DNA_pol_A_exoN"/>
    <property type="match status" value="1"/>
</dbReference>
<dbReference type="InterPro" id="IPR041605">
    <property type="entry name" value="Exo_C"/>
</dbReference>
<feature type="domain" description="3'-5' exonuclease" evidence="2">
    <location>
        <begin position="20"/>
        <end position="192"/>
    </location>
</feature>
<dbReference type="InterPro" id="IPR036397">
    <property type="entry name" value="RNaseH_sf"/>
</dbReference>
<evidence type="ECO:0000313" key="3">
    <source>
        <dbReference type="EMBL" id="SPD86564.1"/>
    </source>
</evidence>
<dbReference type="Proteomes" id="UP000238164">
    <property type="component" value="Chromosome 1"/>
</dbReference>
<dbReference type="PANTHER" id="PTHR47649">
    <property type="entry name" value="RIBONUCLEASE D"/>
    <property type="match status" value="1"/>
</dbReference>
<evidence type="ECO:0000313" key="4">
    <source>
        <dbReference type="Proteomes" id="UP000238164"/>
    </source>
</evidence>
<dbReference type="EMBL" id="LT985188">
    <property type="protein sequence ID" value="SPD86564.1"/>
    <property type="molecule type" value="Genomic_DNA"/>
</dbReference>
<name>A0A2N9JGM9_9ACTN</name>
<dbReference type="GO" id="GO:0006139">
    <property type="term" value="P:nucleobase-containing compound metabolic process"/>
    <property type="evidence" value="ECO:0007669"/>
    <property type="project" value="InterPro"/>
</dbReference>
<dbReference type="GO" id="GO:0008408">
    <property type="term" value="F:3'-5' exonuclease activity"/>
    <property type="evidence" value="ECO:0007669"/>
    <property type="project" value="InterPro"/>
</dbReference>
<dbReference type="Pfam" id="PF01612">
    <property type="entry name" value="DNA_pol_A_exo1"/>
    <property type="match status" value="1"/>
</dbReference>
<dbReference type="SMART" id="SM00474">
    <property type="entry name" value="35EXOc"/>
    <property type="match status" value="1"/>
</dbReference>
<dbReference type="Pfam" id="PF00570">
    <property type="entry name" value="HRDC"/>
    <property type="match status" value="1"/>
</dbReference>
<dbReference type="SUPFAM" id="SSF53098">
    <property type="entry name" value="Ribonuclease H-like"/>
    <property type="match status" value="1"/>
</dbReference>
<organism evidence="3 4">
    <name type="scientific">Micropruina glycogenica</name>
    <dbReference type="NCBI Taxonomy" id="75385"/>
    <lineage>
        <taxon>Bacteria</taxon>
        <taxon>Bacillati</taxon>
        <taxon>Actinomycetota</taxon>
        <taxon>Actinomycetes</taxon>
        <taxon>Propionibacteriales</taxon>
        <taxon>Nocardioidaceae</taxon>
        <taxon>Micropruina</taxon>
    </lineage>
</organism>
<keyword evidence="4" id="KW-1185">Reference proteome</keyword>
<accession>A0A2N9JGM9</accession>
<dbReference type="Gene3D" id="1.10.150.80">
    <property type="entry name" value="HRDC domain"/>
    <property type="match status" value="2"/>
</dbReference>
<dbReference type="GO" id="GO:0003676">
    <property type="term" value="F:nucleic acid binding"/>
    <property type="evidence" value="ECO:0007669"/>
    <property type="project" value="InterPro"/>
</dbReference>
<dbReference type="InterPro" id="IPR051086">
    <property type="entry name" value="RNase_D-like"/>
</dbReference>
<dbReference type="InterPro" id="IPR002121">
    <property type="entry name" value="HRDC_dom"/>
</dbReference>
<dbReference type="AlphaFoldDB" id="A0A2N9JGM9"/>
<reference evidence="3 4" key="1">
    <citation type="submission" date="2018-02" db="EMBL/GenBank/DDBJ databases">
        <authorList>
            <person name="Cohen D.B."/>
            <person name="Kent A.D."/>
        </authorList>
    </citation>
    <scope>NUCLEOTIDE SEQUENCE [LARGE SCALE GENOMIC DNA]</scope>
    <source>
        <strain evidence="3">1</strain>
    </source>
</reference>
<dbReference type="SUPFAM" id="SSF47819">
    <property type="entry name" value="HRDC-like"/>
    <property type="match status" value="1"/>
</dbReference>
<dbReference type="GO" id="GO:0000166">
    <property type="term" value="F:nucleotide binding"/>
    <property type="evidence" value="ECO:0007669"/>
    <property type="project" value="InterPro"/>
</dbReference>
<gene>
    <name evidence="3" type="ORF">MPLG2_1528</name>
</gene>